<evidence type="ECO:0000313" key="1">
    <source>
        <dbReference type="EMBL" id="PHE07728.1"/>
    </source>
</evidence>
<gene>
    <name evidence="1" type="ORF">COF62_26370</name>
</gene>
<protein>
    <submittedName>
        <fullName evidence="1">Uncharacterized protein</fullName>
    </submittedName>
</protein>
<name>A0AAP8EY82_9BACI</name>
<dbReference type="SUPFAM" id="SSF46785">
    <property type="entry name" value="Winged helix' DNA-binding domain"/>
    <property type="match status" value="1"/>
</dbReference>
<comment type="caution">
    <text evidence="1">The sequence shown here is derived from an EMBL/GenBank/DDBJ whole genome shotgun (WGS) entry which is preliminary data.</text>
</comment>
<dbReference type="AlphaFoldDB" id="A0AAP8EY82"/>
<reference evidence="1 2" key="1">
    <citation type="submission" date="2017-09" db="EMBL/GenBank/DDBJ databases">
        <title>Large-scale bioinformatics analysis of Bacillus genomes uncovers conserved roles of natural products in bacterial physiology.</title>
        <authorList>
            <consortium name="Agbiome Team Llc"/>
            <person name="Bleich R.M."/>
            <person name="Grubbs K.J."/>
            <person name="Santa Maria K.C."/>
            <person name="Allen S.E."/>
            <person name="Farag S."/>
            <person name="Shank E.A."/>
            <person name="Bowers A."/>
        </authorList>
    </citation>
    <scope>NUCLEOTIDE SEQUENCE [LARGE SCALE GENOMIC DNA]</scope>
    <source>
        <strain evidence="1 2">AFS042148</strain>
    </source>
</reference>
<organism evidence="1 2">
    <name type="scientific">Bacillus toyonensis</name>
    <dbReference type="NCBI Taxonomy" id="155322"/>
    <lineage>
        <taxon>Bacteria</taxon>
        <taxon>Bacillati</taxon>
        <taxon>Bacillota</taxon>
        <taxon>Bacilli</taxon>
        <taxon>Bacillales</taxon>
        <taxon>Bacillaceae</taxon>
        <taxon>Bacillus</taxon>
        <taxon>Bacillus cereus group</taxon>
    </lineage>
</organism>
<dbReference type="Gene3D" id="1.10.10.10">
    <property type="entry name" value="Winged helix-like DNA-binding domain superfamily/Winged helix DNA-binding domain"/>
    <property type="match status" value="1"/>
</dbReference>
<proteinExistence type="predicted"/>
<dbReference type="InterPro" id="IPR036388">
    <property type="entry name" value="WH-like_DNA-bd_sf"/>
</dbReference>
<evidence type="ECO:0000313" key="2">
    <source>
        <dbReference type="Proteomes" id="UP000224044"/>
    </source>
</evidence>
<dbReference type="RefSeq" id="WP_097880619.1">
    <property type="nucleotide sequence ID" value="NZ_JBALNA010000040.1"/>
</dbReference>
<dbReference type="Proteomes" id="UP000224044">
    <property type="component" value="Unassembled WGS sequence"/>
</dbReference>
<dbReference type="InterPro" id="IPR036390">
    <property type="entry name" value="WH_DNA-bd_sf"/>
</dbReference>
<dbReference type="EMBL" id="NUSY01000040">
    <property type="protein sequence ID" value="PHE07728.1"/>
    <property type="molecule type" value="Genomic_DNA"/>
</dbReference>
<accession>A0AAP8EY82</accession>
<sequence>MVLTIEDLRGKTVEEAMQLGADITSPAQKEARKNKPKKHYEGNTQFVMVKKGYDEVDKLLSLEQSGIIMFLLGFAKLGGQGTLYVEQGDNKATEKLTVSKLGDLLGKSPAQVKRILGELEKLSLIVRTKEGRNTVISLGEQFFNVGKMDNKQKFTKVFKAALISLASDLSFSELGLFMKLTSNFHFEYQLLCDNPHETDKSKVQLWSRKHIAEYTGVSEKTVKRILPQLFKKRAIIEITASKKALLMHPRLVSKTLKSYTLEDVLVVIEKASFSRDNFKK</sequence>